<evidence type="ECO:0000256" key="1">
    <source>
        <dbReference type="SAM" id="Phobius"/>
    </source>
</evidence>
<keyword evidence="1" id="KW-0812">Transmembrane</keyword>
<feature type="transmembrane region" description="Helical" evidence="1">
    <location>
        <begin position="12"/>
        <end position="35"/>
    </location>
</feature>
<proteinExistence type="predicted"/>
<dbReference type="EMBL" id="CAJNOT010000069">
    <property type="protein sequence ID" value="CAF0818250.1"/>
    <property type="molecule type" value="Genomic_DNA"/>
</dbReference>
<gene>
    <name evidence="2" type="ORF">ZHD862_LOCUS3246</name>
</gene>
<dbReference type="Proteomes" id="UP000663864">
    <property type="component" value="Unassembled WGS sequence"/>
</dbReference>
<feature type="transmembrane region" description="Helical" evidence="1">
    <location>
        <begin position="55"/>
        <end position="80"/>
    </location>
</feature>
<evidence type="ECO:0000313" key="3">
    <source>
        <dbReference type="Proteomes" id="UP000663864"/>
    </source>
</evidence>
<sequence>MSMMYQLINFHHIILIKMQYFIKIMILLIIEYYIIETGLKHLDYDLIRFAINCLTYYYPGLLFHMLVCKLPCILQVELILMRRKFYI</sequence>
<name>A0A813TTG3_9BILA</name>
<keyword evidence="1" id="KW-1133">Transmembrane helix</keyword>
<protein>
    <submittedName>
        <fullName evidence="2">Uncharacterized protein</fullName>
    </submittedName>
</protein>
<comment type="caution">
    <text evidence="2">The sequence shown here is derived from an EMBL/GenBank/DDBJ whole genome shotgun (WGS) entry which is preliminary data.</text>
</comment>
<organism evidence="2 3">
    <name type="scientific">Rotaria sordida</name>
    <dbReference type="NCBI Taxonomy" id="392033"/>
    <lineage>
        <taxon>Eukaryota</taxon>
        <taxon>Metazoa</taxon>
        <taxon>Spiralia</taxon>
        <taxon>Gnathifera</taxon>
        <taxon>Rotifera</taxon>
        <taxon>Eurotatoria</taxon>
        <taxon>Bdelloidea</taxon>
        <taxon>Philodinida</taxon>
        <taxon>Philodinidae</taxon>
        <taxon>Rotaria</taxon>
    </lineage>
</organism>
<reference evidence="2" key="1">
    <citation type="submission" date="2021-02" db="EMBL/GenBank/DDBJ databases">
        <authorList>
            <person name="Nowell W R."/>
        </authorList>
    </citation>
    <scope>NUCLEOTIDE SEQUENCE</scope>
</reference>
<dbReference type="SUPFAM" id="SSF52087">
    <property type="entry name" value="CRAL/TRIO domain"/>
    <property type="match status" value="1"/>
</dbReference>
<accession>A0A813TTG3</accession>
<dbReference type="InterPro" id="IPR036865">
    <property type="entry name" value="CRAL-TRIO_dom_sf"/>
</dbReference>
<dbReference type="AlphaFoldDB" id="A0A813TTG3"/>
<keyword evidence="1" id="KW-0472">Membrane</keyword>
<evidence type="ECO:0000313" key="2">
    <source>
        <dbReference type="EMBL" id="CAF0818250.1"/>
    </source>
</evidence>